<dbReference type="InterPro" id="IPR050679">
    <property type="entry name" value="Bact_HTH_transcr_reg"/>
</dbReference>
<reference evidence="5 6" key="1">
    <citation type="submission" date="2018-08" db="EMBL/GenBank/DDBJ databases">
        <title>Paraburkholderia sp. DHOM06 isolated from forest soil.</title>
        <authorList>
            <person name="Gao Z.-H."/>
            <person name="Qiu L.-H."/>
        </authorList>
    </citation>
    <scope>NUCLEOTIDE SEQUENCE [LARGE SCALE GENOMIC DNA]</scope>
    <source>
        <strain evidence="5 6">DHOM06</strain>
    </source>
</reference>
<evidence type="ECO:0000313" key="6">
    <source>
        <dbReference type="Proteomes" id="UP000256838"/>
    </source>
</evidence>
<dbReference type="Gene3D" id="3.40.1410.10">
    <property type="entry name" value="Chorismate lyase-like"/>
    <property type="match status" value="1"/>
</dbReference>
<dbReference type="SMART" id="SM00866">
    <property type="entry name" value="UTRA"/>
    <property type="match status" value="1"/>
</dbReference>
<dbReference type="SUPFAM" id="SSF64288">
    <property type="entry name" value="Chorismate lyase-like"/>
    <property type="match status" value="1"/>
</dbReference>
<feature type="domain" description="HTH gntR-type" evidence="4">
    <location>
        <begin position="16"/>
        <end position="84"/>
    </location>
</feature>
<organism evidence="5 6">
    <name type="scientific">Trinickia dinghuensis</name>
    <dbReference type="NCBI Taxonomy" id="2291023"/>
    <lineage>
        <taxon>Bacteria</taxon>
        <taxon>Pseudomonadati</taxon>
        <taxon>Pseudomonadota</taxon>
        <taxon>Betaproteobacteria</taxon>
        <taxon>Burkholderiales</taxon>
        <taxon>Burkholderiaceae</taxon>
        <taxon>Trinickia</taxon>
    </lineage>
</organism>
<dbReference type="GO" id="GO:0003700">
    <property type="term" value="F:DNA-binding transcription factor activity"/>
    <property type="evidence" value="ECO:0007669"/>
    <property type="project" value="InterPro"/>
</dbReference>
<evidence type="ECO:0000259" key="4">
    <source>
        <dbReference type="PROSITE" id="PS50949"/>
    </source>
</evidence>
<dbReference type="OrthoDB" id="6626198at2"/>
<keyword evidence="1" id="KW-0805">Transcription regulation</keyword>
<comment type="caution">
    <text evidence="5">The sequence shown here is derived from an EMBL/GenBank/DDBJ whole genome shotgun (WGS) entry which is preliminary data.</text>
</comment>
<keyword evidence="2" id="KW-0238">DNA-binding</keyword>
<dbReference type="PANTHER" id="PTHR44846">
    <property type="entry name" value="MANNOSYL-D-GLYCERATE TRANSPORT/METABOLISM SYSTEM REPRESSOR MNGR-RELATED"/>
    <property type="match status" value="1"/>
</dbReference>
<dbReference type="Proteomes" id="UP000256838">
    <property type="component" value="Unassembled WGS sequence"/>
</dbReference>
<dbReference type="Pfam" id="PF07702">
    <property type="entry name" value="UTRA"/>
    <property type="match status" value="1"/>
</dbReference>
<sequence>MDRRLRALKVDENDPTPMYLQLARRLTAAIEAGEWLAGEALPPERTLVDTLGISRVTTRRALKMLEDDGVIVRNRGAGTFIAPRFEQVLSRLDSFSEMVRPRGFVPHSELIEFRRRKPTHEEMSALALQPKDDVVSLTRLKRADATAISIHSSTLPHGIVPSIERVGESLYEYLDEIGKPIVRAMQHFRGAVADDEQADLLGLQKGAPLLLVIRVGYTHDDVPIEFTKTYCVNEYYDFVVELKR</sequence>
<evidence type="ECO:0000313" key="5">
    <source>
        <dbReference type="EMBL" id="RDU94689.1"/>
    </source>
</evidence>
<gene>
    <name evidence="5" type="ORF">DWV00_32815</name>
</gene>
<keyword evidence="3" id="KW-0804">Transcription</keyword>
<dbReference type="Pfam" id="PF00392">
    <property type="entry name" value="GntR"/>
    <property type="match status" value="1"/>
</dbReference>
<dbReference type="AlphaFoldDB" id="A0A3D8JNK7"/>
<accession>A0A3D8JNK7</accession>
<evidence type="ECO:0000256" key="1">
    <source>
        <dbReference type="ARBA" id="ARBA00023015"/>
    </source>
</evidence>
<dbReference type="Gene3D" id="1.10.10.10">
    <property type="entry name" value="Winged helix-like DNA-binding domain superfamily/Winged helix DNA-binding domain"/>
    <property type="match status" value="1"/>
</dbReference>
<dbReference type="InterPro" id="IPR028978">
    <property type="entry name" value="Chorismate_lyase_/UTRA_dom_sf"/>
</dbReference>
<dbReference type="InterPro" id="IPR011663">
    <property type="entry name" value="UTRA"/>
</dbReference>
<dbReference type="InterPro" id="IPR036388">
    <property type="entry name" value="WH-like_DNA-bd_sf"/>
</dbReference>
<evidence type="ECO:0000256" key="3">
    <source>
        <dbReference type="ARBA" id="ARBA00023163"/>
    </source>
</evidence>
<dbReference type="InterPro" id="IPR036390">
    <property type="entry name" value="WH_DNA-bd_sf"/>
</dbReference>
<keyword evidence="6" id="KW-1185">Reference proteome</keyword>
<dbReference type="RefSeq" id="WP_115537783.1">
    <property type="nucleotide sequence ID" value="NZ_QRGA01000029.1"/>
</dbReference>
<proteinExistence type="predicted"/>
<dbReference type="SMART" id="SM00345">
    <property type="entry name" value="HTH_GNTR"/>
    <property type="match status" value="1"/>
</dbReference>
<dbReference type="GO" id="GO:0045892">
    <property type="term" value="P:negative regulation of DNA-templated transcription"/>
    <property type="evidence" value="ECO:0007669"/>
    <property type="project" value="TreeGrafter"/>
</dbReference>
<dbReference type="SUPFAM" id="SSF46785">
    <property type="entry name" value="Winged helix' DNA-binding domain"/>
    <property type="match status" value="1"/>
</dbReference>
<dbReference type="GO" id="GO:0003677">
    <property type="term" value="F:DNA binding"/>
    <property type="evidence" value="ECO:0007669"/>
    <property type="project" value="UniProtKB-KW"/>
</dbReference>
<name>A0A3D8JNK7_9BURK</name>
<dbReference type="InterPro" id="IPR000524">
    <property type="entry name" value="Tscrpt_reg_HTH_GntR"/>
</dbReference>
<dbReference type="PRINTS" id="PR00035">
    <property type="entry name" value="HTHGNTR"/>
</dbReference>
<dbReference type="PROSITE" id="PS50949">
    <property type="entry name" value="HTH_GNTR"/>
    <property type="match status" value="1"/>
</dbReference>
<dbReference type="CDD" id="cd07377">
    <property type="entry name" value="WHTH_GntR"/>
    <property type="match status" value="1"/>
</dbReference>
<protein>
    <submittedName>
        <fullName evidence="5">GntR family transcriptional regulator</fullName>
    </submittedName>
</protein>
<evidence type="ECO:0000256" key="2">
    <source>
        <dbReference type="ARBA" id="ARBA00023125"/>
    </source>
</evidence>
<dbReference type="EMBL" id="QRGA01000029">
    <property type="protein sequence ID" value="RDU94689.1"/>
    <property type="molecule type" value="Genomic_DNA"/>
</dbReference>
<dbReference type="PANTHER" id="PTHR44846:SF1">
    <property type="entry name" value="MANNOSYL-D-GLYCERATE TRANSPORT_METABOLISM SYSTEM REPRESSOR MNGR-RELATED"/>
    <property type="match status" value="1"/>
</dbReference>